<accession>A0A9N9WG85</accession>
<keyword evidence="5" id="KW-0862">Zinc</keyword>
<dbReference type="EMBL" id="OU893353">
    <property type="protein sequence ID" value="CAG9790545.1"/>
    <property type="molecule type" value="Genomic_DNA"/>
</dbReference>
<reference evidence="9" key="2">
    <citation type="submission" date="2022-10" db="EMBL/GenBank/DDBJ databases">
        <authorList>
            <consortium name="ENA_rothamsted_submissions"/>
            <consortium name="culmorum"/>
            <person name="King R."/>
        </authorList>
    </citation>
    <scope>NUCLEOTIDE SEQUENCE</scope>
</reference>
<feature type="domain" description="C2H2-type" evidence="8">
    <location>
        <begin position="413"/>
        <end position="440"/>
    </location>
</feature>
<evidence type="ECO:0000256" key="3">
    <source>
        <dbReference type="ARBA" id="ARBA00022737"/>
    </source>
</evidence>
<dbReference type="PROSITE" id="PS00028">
    <property type="entry name" value="ZINC_FINGER_C2H2_1"/>
    <property type="match status" value="6"/>
</dbReference>
<evidence type="ECO:0000313" key="10">
    <source>
        <dbReference type="Proteomes" id="UP001153714"/>
    </source>
</evidence>
<comment type="subcellular location">
    <subcellularLocation>
        <location evidence="1">Nucleus</location>
    </subcellularLocation>
</comment>
<dbReference type="Pfam" id="PF00096">
    <property type="entry name" value="zf-C2H2"/>
    <property type="match status" value="3"/>
</dbReference>
<evidence type="ECO:0000256" key="4">
    <source>
        <dbReference type="ARBA" id="ARBA00022771"/>
    </source>
</evidence>
<dbReference type="GO" id="GO:0006357">
    <property type="term" value="P:regulation of transcription by RNA polymerase II"/>
    <property type="evidence" value="ECO:0007669"/>
    <property type="project" value="TreeGrafter"/>
</dbReference>
<name>A0A9N9WG85_9NEOP</name>
<feature type="domain" description="C2H2-type" evidence="8">
    <location>
        <begin position="442"/>
        <end position="470"/>
    </location>
</feature>
<dbReference type="PROSITE" id="PS50157">
    <property type="entry name" value="ZINC_FINGER_C2H2_2"/>
    <property type="match status" value="6"/>
</dbReference>
<dbReference type="GO" id="GO:0005634">
    <property type="term" value="C:nucleus"/>
    <property type="evidence" value="ECO:0007669"/>
    <property type="project" value="UniProtKB-SubCell"/>
</dbReference>
<evidence type="ECO:0000256" key="2">
    <source>
        <dbReference type="ARBA" id="ARBA00022723"/>
    </source>
</evidence>
<dbReference type="PANTHER" id="PTHR24390">
    <property type="entry name" value="ZINC FINGER PROTEIN"/>
    <property type="match status" value="1"/>
</dbReference>
<organism evidence="9 10">
    <name type="scientific">Diatraea saccharalis</name>
    <name type="common">sugarcane borer</name>
    <dbReference type="NCBI Taxonomy" id="40085"/>
    <lineage>
        <taxon>Eukaryota</taxon>
        <taxon>Metazoa</taxon>
        <taxon>Ecdysozoa</taxon>
        <taxon>Arthropoda</taxon>
        <taxon>Hexapoda</taxon>
        <taxon>Insecta</taxon>
        <taxon>Pterygota</taxon>
        <taxon>Neoptera</taxon>
        <taxon>Endopterygota</taxon>
        <taxon>Lepidoptera</taxon>
        <taxon>Glossata</taxon>
        <taxon>Ditrysia</taxon>
        <taxon>Pyraloidea</taxon>
        <taxon>Crambidae</taxon>
        <taxon>Crambinae</taxon>
        <taxon>Diatraea</taxon>
    </lineage>
</organism>
<dbReference type="AlphaFoldDB" id="A0A9N9WG85"/>
<dbReference type="GO" id="GO:0003700">
    <property type="term" value="F:DNA-binding transcription factor activity"/>
    <property type="evidence" value="ECO:0007669"/>
    <property type="project" value="TreeGrafter"/>
</dbReference>
<keyword evidence="2" id="KW-0479">Metal-binding</keyword>
<dbReference type="SMART" id="SM00355">
    <property type="entry name" value="ZnF_C2H2"/>
    <property type="match status" value="7"/>
</dbReference>
<proteinExistence type="predicted"/>
<dbReference type="PANTHER" id="PTHR24390:SF233">
    <property type="entry name" value="C2H2-TYPE DOMAIN-CONTAINING PROTEIN"/>
    <property type="match status" value="1"/>
</dbReference>
<evidence type="ECO:0000259" key="8">
    <source>
        <dbReference type="PROSITE" id="PS50157"/>
    </source>
</evidence>
<dbReference type="InterPro" id="IPR036236">
    <property type="entry name" value="Znf_C2H2_sf"/>
</dbReference>
<keyword evidence="10" id="KW-1185">Reference proteome</keyword>
<dbReference type="Proteomes" id="UP001153714">
    <property type="component" value="Chromosome 22"/>
</dbReference>
<dbReference type="OrthoDB" id="6077919at2759"/>
<feature type="domain" description="C2H2-type" evidence="8">
    <location>
        <begin position="299"/>
        <end position="326"/>
    </location>
</feature>
<keyword evidence="4 7" id="KW-0863">Zinc-finger</keyword>
<dbReference type="SUPFAM" id="SSF57667">
    <property type="entry name" value="beta-beta-alpha zinc fingers"/>
    <property type="match status" value="3"/>
</dbReference>
<protein>
    <recommendedName>
        <fullName evidence="8">C2H2-type domain-containing protein</fullName>
    </recommendedName>
</protein>
<keyword evidence="3" id="KW-0677">Repeat</keyword>
<sequence>MSSFFCFICHSTVNADTNEETREKYREVVGINLSPDSHLCHICCHVLNRLWLFRSVCLKRSLEYPVLFSEKGTLNLQRNYLEFHTICVDESCEHYKSRNLNSKFYQINYFNEDFDTTEKEQEANKYVELYEDREFDDIYNQEIGVCNEKLVSEVIHDIQSVDRRFNYDDHKSASERSLNNDEICDEELNNEINDVDNIAEDLDNIQSDNDSIVNFKTDQDQSQVVVQKKKKKSKANKINRKFEKIVLSVEEQKSELESNRRIKKYIESEFKCSNCGLGFLFKDTYQTHMMRHEESNGEHRCNICTLRFANPAVLRSHKGLHSERYRCLKCDTMVRKRQRTAHARDCYGIRVDEASCHLCGKVFKDSNGLQQHLKRFHRPENSSRGYNCTLCGQRCRDQAAVRTHMIKHIQRKFHCAVCPATFSSPYTLRQHQHTHGARAAPLACGRCGGAYAGRKSLLAHVRNVHLRTGESRKRVPPARPRPRRHNNANTAVCHLCGATFKGNSKLNRHLREVCEKNRLEEELSTFYEDHGI</sequence>
<feature type="domain" description="C2H2-type" evidence="8">
    <location>
        <begin position="354"/>
        <end position="382"/>
    </location>
</feature>
<reference evidence="9" key="1">
    <citation type="submission" date="2021-12" db="EMBL/GenBank/DDBJ databases">
        <authorList>
            <person name="King R."/>
        </authorList>
    </citation>
    <scope>NUCLEOTIDE SEQUENCE</scope>
</reference>
<evidence type="ECO:0000313" key="9">
    <source>
        <dbReference type="EMBL" id="CAG9790545.1"/>
    </source>
</evidence>
<feature type="domain" description="C2H2-type" evidence="8">
    <location>
        <begin position="386"/>
        <end position="413"/>
    </location>
</feature>
<feature type="domain" description="C2H2-type" evidence="8">
    <location>
        <begin position="270"/>
        <end position="297"/>
    </location>
</feature>
<evidence type="ECO:0000256" key="5">
    <source>
        <dbReference type="ARBA" id="ARBA00022833"/>
    </source>
</evidence>
<keyword evidence="6" id="KW-0539">Nucleus</keyword>
<dbReference type="InterPro" id="IPR013087">
    <property type="entry name" value="Znf_C2H2_type"/>
</dbReference>
<dbReference type="GO" id="GO:0008270">
    <property type="term" value="F:zinc ion binding"/>
    <property type="evidence" value="ECO:0007669"/>
    <property type="project" value="UniProtKB-KW"/>
</dbReference>
<evidence type="ECO:0000256" key="6">
    <source>
        <dbReference type="ARBA" id="ARBA00023242"/>
    </source>
</evidence>
<evidence type="ECO:0000256" key="1">
    <source>
        <dbReference type="ARBA" id="ARBA00004123"/>
    </source>
</evidence>
<gene>
    <name evidence="9" type="ORF">DIATSA_LOCUS8211</name>
</gene>
<dbReference type="Gene3D" id="3.30.160.60">
    <property type="entry name" value="Classic Zinc Finger"/>
    <property type="match status" value="3"/>
</dbReference>
<dbReference type="GO" id="GO:0000978">
    <property type="term" value="F:RNA polymerase II cis-regulatory region sequence-specific DNA binding"/>
    <property type="evidence" value="ECO:0007669"/>
    <property type="project" value="TreeGrafter"/>
</dbReference>
<evidence type="ECO:0000256" key="7">
    <source>
        <dbReference type="PROSITE-ProRule" id="PRU00042"/>
    </source>
</evidence>